<gene>
    <name evidence="2" type="ORF">SPM_000880</name>
</gene>
<proteinExistence type="predicted"/>
<dbReference type="InterPro" id="IPR025272">
    <property type="entry name" value="SocA_Panacea"/>
</dbReference>
<dbReference type="RefSeq" id="WP_004027724.1">
    <property type="nucleotide sequence ID" value="NZ_AGBZ02000001.1"/>
</dbReference>
<evidence type="ECO:0000259" key="1">
    <source>
        <dbReference type="Pfam" id="PF13274"/>
    </source>
</evidence>
<evidence type="ECO:0000313" key="2">
    <source>
        <dbReference type="EMBL" id="KAI93124.1"/>
    </source>
</evidence>
<comment type="caution">
    <text evidence="2">The sequence shown here is derived from an EMBL/GenBank/DDBJ whole genome shotgun (WGS) entry which is preliminary data.</text>
</comment>
<name>A0AAI9T4B1_SPIME</name>
<dbReference type="Pfam" id="PF13274">
    <property type="entry name" value="SocA_Panacea"/>
    <property type="match status" value="1"/>
</dbReference>
<feature type="domain" description="Antitoxin SocA-like Panacea" evidence="1">
    <location>
        <begin position="44"/>
        <end position="165"/>
    </location>
</feature>
<sequence>MNSTKFSKYLEISPIEANKIEMAILFLLNAAFEKNKQIYKMHIFKFLSFLEWTAAKEFSNHFFLLDFTAWENGPVPYSFMKYIDENNGTFSYFTYKKLNKENENDPLKTLFSFKSTSPTYFKDYFNWKYFSDKEKKLLYKATEWILSFKTTKELSNDSHKKMKSWELAWNKAVSENKKNEFFDFSYEIGISKTDEEYDHIQKIYKISGKQKNGL</sequence>
<dbReference type="EMBL" id="AGBZ02000001">
    <property type="protein sequence ID" value="KAI93124.1"/>
    <property type="molecule type" value="Genomic_DNA"/>
</dbReference>
<evidence type="ECO:0000313" key="3">
    <source>
        <dbReference type="Proteomes" id="UP000004057"/>
    </source>
</evidence>
<dbReference type="AlphaFoldDB" id="A0AAI9T4B1"/>
<organism evidence="2 3">
    <name type="scientific">Spiroplasma melliferum KC3</name>
    <dbReference type="NCBI Taxonomy" id="570509"/>
    <lineage>
        <taxon>Bacteria</taxon>
        <taxon>Bacillati</taxon>
        <taxon>Mycoplasmatota</taxon>
        <taxon>Mollicutes</taxon>
        <taxon>Entomoplasmatales</taxon>
        <taxon>Spiroplasmataceae</taxon>
        <taxon>Spiroplasma</taxon>
    </lineage>
</organism>
<dbReference type="Proteomes" id="UP000004057">
    <property type="component" value="Unassembled WGS sequence"/>
</dbReference>
<reference evidence="2 3" key="1">
    <citation type="journal article" date="2012" name="J. Proteome Res.">
        <title>Application of Spiroplasma melliferum proteogenomic profiling for the discovery of virulence factors and pathogenicity mechanisms in host-associated spiroplasmas.</title>
        <authorList>
            <person name="Alexeev D."/>
            <person name="Kostrjukova E."/>
            <person name="Aliper A."/>
            <person name="Popenko A."/>
            <person name="Bazaleev N."/>
            <person name="Tyakht A."/>
            <person name="Selezneva O."/>
            <person name="Akopian T."/>
            <person name="Prichodko E."/>
            <person name="Kondratov I."/>
            <person name="Chukin M."/>
            <person name="Demina I."/>
            <person name="Galyamina M."/>
            <person name="Kamashev D."/>
            <person name="Vanyushkina A."/>
            <person name="Ladygina V."/>
            <person name="Levitskii S."/>
            <person name="Lazarev V."/>
            <person name="Govorun V."/>
        </authorList>
    </citation>
    <scope>NUCLEOTIDE SEQUENCE [LARGE SCALE GENOMIC DNA]</scope>
    <source>
        <strain evidence="2 3">KC3</strain>
    </source>
</reference>
<protein>
    <recommendedName>
        <fullName evidence="1">Antitoxin SocA-like Panacea domain-containing protein</fullName>
    </recommendedName>
</protein>
<accession>A0AAI9T4B1</accession>